<evidence type="ECO:0000256" key="5">
    <source>
        <dbReference type="ARBA" id="ARBA00023284"/>
    </source>
</evidence>
<dbReference type="SUPFAM" id="SSF52833">
    <property type="entry name" value="Thioredoxin-like"/>
    <property type="match status" value="1"/>
</dbReference>
<keyword evidence="3" id="KW-0560">Oxidoreductase</keyword>
<evidence type="ECO:0000256" key="3">
    <source>
        <dbReference type="ARBA" id="ARBA00023002"/>
    </source>
</evidence>
<name>A7NP81_ROSCS</name>
<dbReference type="InterPro" id="IPR036249">
    <property type="entry name" value="Thioredoxin-like_sf"/>
</dbReference>
<protein>
    <submittedName>
        <fullName evidence="8">DSBA oxidoreductase</fullName>
    </submittedName>
</protein>
<keyword evidence="4" id="KW-1015">Disulfide bond</keyword>
<keyword evidence="6" id="KW-0472">Membrane</keyword>
<keyword evidence="2" id="KW-0732">Signal</keyword>
<keyword evidence="9" id="KW-1185">Reference proteome</keyword>
<dbReference type="eggNOG" id="COG1651">
    <property type="taxonomic scope" value="Bacteria"/>
</dbReference>
<organism evidence="8 9">
    <name type="scientific">Roseiflexus castenholzii (strain DSM 13941 / HLO8)</name>
    <dbReference type="NCBI Taxonomy" id="383372"/>
    <lineage>
        <taxon>Bacteria</taxon>
        <taxon>Bacillati</taxon>
        <taxon>Chloroflexota</taxon>
        <taxon>Chloroflexia</taxon>
        <taxon>Chloroflexales</taxon>
        <taxon>Roseiflexineae</taxon>
        <taxon>Roseiflexaceae</taxon>
        <taxon>Roseiflexus</taxon>
    </lineage>
</organism>
<dbReference type="Proteomes" id="UP000000263">
    <property type="component" value="Chromosome"/>
</dbReference>
<dbReference type="PROSITE" id="PS51352">
    <property type="entry name" value="THIOREDOXIN_2"/>
    <property type="match status" value="1"/>
</dbReference>
<proteinExistence type="inferred from homology"/>
<dbReference type="InterPro" id="IPR013766">
    <property type="entry name" value="Thioredoxin_domain"/>
</dbReference>
<dbReference type="GO" id="GO:0016491">
    <property type="term" value="F:oxidoreductase activity"/>
    <property type="evidence" value="ECO:0007669"/>
    <property type="project" value="UniProtKB-KW"/>
</dbReference>
<evidence type="ECO:0000259" key="7">
    <source>
        <dbReference type="PROSITE" id="PS51352"/>
    </source>
</evidence>
<sequence>MEQTMSTRSQRGRAVQTKKSGGVSRALYIAMGAAVLLVIAIAATVALQNRQTAATPGREPARPATNVPMGRDENGFFFKGSAGAPVVVTEYSDFQCPGCAYYATALSSQFEQEYIATGKVKFVYHEYPLSGHVNGAPAAQAARCAGEQGADKYWAMHDYLFTNQRQWSGQADPRAQFVAYARQIGLDTAAFEQCYAGNRFRDAINQAKAAGDALRIPGTPSFAVNGRLVDTTGATSVEEIYTRMRQAVDAALGAR</sequence>
<gene>
    <name evidence="8" type="ordered locus">Rcas_3327</name>
</gene>
<evidence type="ECO:0000256" key="6">
    <source>
        <dbReference type="SAM" id="Phobius"/>
    </source>
</evidence>
<accession>A7NP81</accession>
<keyword evidence="5" id="KW-0676">Redox-active center</keyword>
<keyword evidence="6" id="KW-1133">Transmembrane helix</keyword>
<evidence type="ECO:0000313" key="8">
    <source>
        <dbReference type="EMBL" id="ABU59377.1"/>
    </source>
</evidence>
<evidence type="ECO:0000313" key="9">
    <source>
        <dbReference type="Proteomes" id="UP000000263"/>
    </source>
</evidence>
<evidence type="ECO:0000256" key="2">
    <source>
        <dbReference type="ARBA" id="ARBA00022729"/>
    </source>
</evidence>
<reference evidence="8 9" key="1">
    <citation type="submission" date="2007-08" db="EMBL/GenBank/DDBJ databases">
        <title>Complete sequence of Roseiflexus castenholzii DSM 13941.</title>
        <authorList>
            <consortium name="US DOE Joint Genome Institute"/>
            <person name="Copeland A."/>
            <person name="Lucas S."/>
            <person name="Lapidus A."/>
            <person name="Barry K."/>
            <person name="Glavina del Rio T."/>
            <person name="Dalin E."/>
            <person name="Tice H."/>
            <person name="Pitluck S."/>
            <person name="Thompson L.S."/>
            <person name="Brettin T."/>
            <person name="Bruce D."/>
            <person name="Detter J.C."/>
            <person name="Han C."/>
            <person name="Tapia R."/>
            <person name="Schmutz J."/>
            <person name="Larimer F."/>
            <person name="Land M."/>
            <person name="Hauser L."/>
            <person name="Kyrpides N."/>
            <person name="Mikhailova N."/>
            <person name="Bryant D.A."/>
            <person name="Hanada S."/>
            <person name="Tsukatani Y."/>
            <person name="Richardson P."/>
        </authorList>
    </citation>
    <scope>NUCLEOTIDE SEQUENCE [LARGE SCALE GENOMIC DNA]</scope>
    <source>
        <strain evidence="9">DSM 13941 / HLO8</strain>
    </source>
</reference>
<dbReference type="EMBL" id="CP000804">
    <property type="protein sequence ID" value="ABU59377.1"/>
    <property type="molecule type" value="Genomic_DNA"/>
</dbReference>
<dbReference type="AlphaFoldDB" id="A7NP81"/>
<evidence type="ECO:0000256" key="1">
    <source>
        <dbReference type="ARBA" id="ARBA00005791"/>
    </source>
</evidence>
<feature type="domain" description="Thioredoxin" evidence="7">
    <location>
        <begin position="58"/>
        <end position="253"/>
    </location>
</feature>
<dbReference type="InterPro" id="IPR012336">
    <property type="entry name" value="Thioredoxin-like_fold"/>
</dbReference>
<dbReference type="KEGG" id="rca:Rcas_3327"/>
<dbReference type="PANTHER" id="PTHR13887:SF14">
    <property type="entry name" value="DISULFIDE BOND FORMATION PROTEIN D"/>
    <property type="match status" value="1"/>
</dbReference>
<dbReference type="PANTHER" id="PTHR13887">
    <property type="entry name" value="GLUTATHIONE S-TRANSFERASE KAPPA"/>
    <property type="match status" value="1"/>
</dbReference>
<feature type="transmembrane region" description="Helical" evidence="6">
    <location>
        <begin position="26"/>
        <end position="47"/>
    </location>
</feature>
<keyword evidence="6" id="KW-0812">Transmembrane</keyword>
<dbReference type="Pfam" id="PF13462">
    <property type="entry name" value="Thioredoxin_4"/>
    <property type="match status" value="1"/>
</dbReference>
<dbReference type="STRING" id="383372.Rcas_3327"/>
<dbReference type="Gene3D" id="3.40.30.10">
    <property type="entry name" value="Glutaredoxin"/>
    <property type="match status" value="1"/>
</dbReference>
<evidence type="ECO:0000256" key="4">
    <source>
        <dbReference type="ARBA" id="ARBA00023157"/>
    </source>
</evidence>
<comment type="similarity">
    <text evidence="1">Belongs to the thioredoxin family. DsbA subfamily.</text>
</comment>
<dbReference type="HOGENOM" id="CLU_000288_47_1_0"/>